<comment type="caution">
    <text evidence="1">The sequence shown here is derived from an EMBL/GenBank/DDBJ whole genome shotgun (WGS) entry which is preliminary data.</text>
</comment>
<dbReference type="AlphaFoldDB" id="X1LCF5"/>
<name>X1LCF5_9ZZZZ</name>
<accession>X1LCF5</accession>
<sequence>MVTRDTARFDDIMANIEYVLDDREIFNDVRSKTIVP</sequence>
<organism evidence="1">
    <name type="scientific">marine sediment metagenome</name>
    <dbReference type="NCBI Taxonomy" id="412755"/>
    <lineage>
        <taxon>unclassified sequences</taxon>
        <taxon>metagenomes</taxon>
        <taxon>ecological metagenomes</taxon>
    </lineage>
</organism>
<evidence type="ECO:0000313" key="1">
    <source>
        <dbReference type="EMBL" id="GAI03511.1"/>
    </source>
</evidence>
<gene>
    <name evidence="1" type="ORF">S06H3_19071</name>
</gene>
<reference evidence="1" key="1">
    <citation type="journal article" date="2014" name="Front. Microbiol.">
        <title>High frequency of phylogenetically diverse reductive dehalogenase-homologous genes in deep subseafloor sedimentary metagenomes.</title>
        <authorList>
            <person name="Kawai M."/>
            <person name="Futagami T."/>
            <person name="Toyoda A."/>
            <person name="Takaki Y."/>
            <person name="Nishi S."/>
            <person name="Hori S."/>
            <person name="Arai W."/>
            <person name="Tsubouchi T."/>
            <person name="Morono Y."/>
            <person name="Uchiyama I."/>
            <person name="Ito T."/>
            <person name="Fujiyama A."/>
            <person name="Inagaki F."/>
            <person name="Takami H."/>
        </authorList>
    </citation>
    <scope>NUCLEOTIDE SEQUENCE</scope>
    <source>
        <strain evidence="1">Expedition CK06-06</strain>
    </source>
</reference>
<proteinExistence type="predicted"/>
<feature type="non-terminal residue" evidence="1">
    <location>
        <position position="36"/>
    </location>
</feature>
<dbReference type="EMBL" id="BARV01009722">
    <property type="protein sequence ID" value="GAI03511.1"/>
    <property type="molecule type" value="Genomic_DNA"/>
</dbReference>
<protein>
    <submittedName>
        <fullName evidence="1">Uncharacterized protein</fullName>
    </submittedName>
</protein>